<keyword evidence="3" id="KW-1185">Reference proteome</keyword>
<dbReference type="PANTHER" id="PTHR34215">
    <property type="entry name" value="BLL0784 PROTEIN"/>
    <property type="match status" value="1"/>
</dbReference>
<dbReference type="SUPFAM" id="SSF64376">
    <property type="entry name" value="YlxR-like"/>
    <property type="match status" value="1"/>
</dbReference>
<proteinExistence type="predicted"/>
<feature type="domain" description="YlxR" evidence="1">
    <location>
        <begin position="26"/>
        <end position="88"/>
    </location>
</feature>
<dbReference type="InterPro" id="IPR007393">
    <property type="entry name" value="YlxR_dom"/>
</dbReference>
<evidence type="ECO:0000313" key="3">
    <source>
        <dbReference type="Proteomes" id="UP000190037"/>
    </source>
</evidence>
<dbReference type="Proteomes" id="UP000190037">
    <property type="component" value="Unassembled WGS sequence"/>
</dbReference>
<dbReference type="STRING" id="159449.B4N89_21325"/>
<dbReference type="Gene3D" id="3.30.1230.10">
    <property type="entry name" value="YlxR-like"/>
    <property type="match status" value="1"/>
</dbReference>
<comment type="caution">
    <text evidence="2">The sequence shown here is derived from an EMBL/GenBank/DDBJ whole genome shotgun (WGS) entry which is preliminary data.</text>
</comment>
<dbReference type="RefSeq" id="WP_078979510.1">
    <property type="nucleotide sequence ID" value="NZ_MWQN01000001.1"/>
</dbReference>
<dbReference type="InterPro" id="IPR037465">
    <property type="entry name" value="YlxR"/>
</dbReference>
<sequence length="122" mass="13285">MSGRRRARACPRTRSEEREISASPCRTCVGCRQRAAKADLLRVVAVEGVCVPDPRGRMPGRGAHLHPDPECLAQAERRKAFVRALRVPGPLDSAPLRAFLSGDGLSEVGRTGPAKRYLASRK</sequence>
<evidence type="ECO:0000259" key="1">
    <source>
        <dbReference type="Pfam" id="PF04296"/>
    </source>
</evidence>
<gene>
    <name evidence="2" type="ORF">B4N89_21325</name>
</gene>
<accession>A0A1T3P2K0</accession>
<dbReference type="InterPro" id="IPR035931">
    <property type="entry name" value="YlxR-like_sf"/>
</dbReference>
<dbReference type="Pfam" id="PF04296">
    <property type="entry name" value="YlxR"/>
    <property type="match status" value="1"/>
</dbReference>
<organism evidence="2 3">
    <name type="scientific">Embleya scabrispora</name>
    <dbReference type="NCBI Taxonomy" id="159449"/>
    <lineage>
        <taxon>Bacteria</taxon>
        <taxon>Bacillati</taxon>
        <taxon>Actinomycetota</taxon>
        <taxon>Actinomycetes</taxon>
        <taxon>Kitasatosporales</taxon>
        <taxon>Streptomycetaceae</taxon>
        <taxon>Embleya</taxon>
    </lineage>
</organism>
<evidence type="ECO:0000313" key="2">
    <source>
        <dbReference type="EMBL" id="OPC83140.1"/>
    </source>
</evidence>
<name>A0A1T3P2K0_9ACTN</name>
<protein>
    <recommendedName>
        <fullName evidence="1">YlxR domain-containing protein</fullName>
    </recommendedName>
</protein>
<dbReference type="PANTHER" id="PTHR34215:SF1">
    <property type="entry name" value="YLXR DOMAIN-CONTAINING PROTEIN"/>
    <property type="match status" value="1"/>
</dbReference>
<dbReference type="EMBL" id="MWQN01000001">
    <property type="protein sequence ID" value="OPC83140.1"/>
    <property type="molecule type" value="Genomic_DNA"/>
</dbReference>
<dbReference type="AlphaFoldDB" id="A0A1T3P2K0"/>
<reference evidence="2 3" key="1">
    <citation type="submission" date="2017-03" db="EMBL/GenBank/DDBJ databases">
        <title>Draft genome sequence of Streptomyces scabrisporus NF3, endophyte isolated from Amphipterygium adstringens.</title>
        <authorList>
            <person name="Vazquez M."/>
            <person name="Ceapa C.D."/>
            <person name="Rodriguez Luna D."/>
            <person name="Sanchez Esquivel S."/>
        </authorList>
    </citation>
    <scope>NUCLEOTIDE SEQUENCE [LARGE SCALE GENOMIC DNA]</scope>
    <source>
        <strain evidence="2 3">NF3</strain>
    </source>
</reference>
<dbReference type="OrthoDB" id="5244965at2"/>